<evidence type="ECO:0000256" key="1">
    <source>
        <dbReference type="SAM" id="Phobius"/>
    </source>
</evidence>
<dbReference type="GO" id="GO:0004519">
    <property type="term" value="F:endonuclease activity"/>
    <property type="evidence" value="ECO:0007669"/>
    <property type="project" value="UniProtKB-KW"/>
</dbReference>
<keyword evidence="3" id="KW-0255">Endonuclease</keyword>
<protein>
    <submittedName>
        <fullName evidence="3">Metal-dependent hydrolase, endonuclease/exonuclease/phosphatase family</fullName>
    </submittedName>
</protein>
<dbReference type="RefSeq" id="WP_179141539.1">
    <property type="nucleotide sequence ID" value="NZ_FWYD01000024.1"/>
</dbReference>
<organism evidence="3 4">
    <name type="scientific">Primorskyibacter flagellatus</name>
    <dbReference type="NCBI Taxonomy" id="1387277"/>
    <lineage>
        <taxon>Bacteria</taxon>
        <taxon>Pseudomonadati</taxon>
        <taxon>Pseudomonadota</taxon>
        <taxon>Alphaproteobacteria</taxon>
        <taxon>Rhodobacterales</taxon>
        <taxon>Roseobacteraceae</taxon>
        <taxon>Primorskyibacter</taxon>
    </lineage>
</organism>
<dbReference type="AlphaFoldDB" id="A0A1W2E919"/>
<dbReference type="Pfam" id="PF03372">
    <property type="entry name" value="Exo_endo_phos"/>
    <property type="match status" value="1"/>
</dbReference>
<evidence type="ECO:0000313" key="4">
    <source>
        <dbReference type="Proteomes" id="UP000192330"/>
    </source>
</evidence>
<keyword evidence="3" id="KW-0540">Nuclease</keyword>
<evidence type="ECO:0000313" key="3">
    <source>
        <dbReference type="EMBL" id="SMD05796.1"/>
    </source>
</evidence>
<keyword evidence="1" id="KW-0812">Transmembrane</keyword>
<accession>A0A1W2E919</accession>
<reference evidence="3 4" key="1">
    <citation type="submission" date="2017-04" db="EMBL/GenBank/DDBJ databases">
        <authorList>
            <person name="Afonso C.L."/>
            <person name="Miller P.J."/>
            <person name="Scott M.A."/>
            <person name="Spackman E."/>
            <person name="Goraichik I."/>
            <person name="Dimitrov K.M."/>
            <person name="Suarez D.L."/>
            <person name="Swayne D.E."/>
        </authorList>
    </citation>
    <scope>NUCLEOTIDE SEQUENCE [LARGE SCALE GENOMIC DNA]</scope>
    <source>
        <strain evidence="3 4">CGMCC 1.12644</strain>
    </source>
</reference>
<dbReference type="Gene3D" id="3.60.10.10">
    <property type="entry name" value="Endonuclease/exonuclease/phosphatase"/>
    <property type="match status" value="1"/>
</dbReference>
<feature type="transmembrane region" description="Helical" evidence="1">
    <location>
        <begin position="7"/>
        <end position="27"/>
    </location>
</feature>
<keyword evidence="1" id="KW-0472">Membrane</keyword>
<keyword evidence="1" id="KW-1133">Transmembrane helix</keyword>
<keyword evidence="3" id="KW-0378">Hydrolase</keyword>
<gene>
    <name evidence="3" type="ORF">SAMN06295998_12413</name>
</gene>
<feature type="domain" description="Endonuclease/exonuclease/phosphatase" evidence="2">
    <location>
        <begin position="47"/>
        <end position="295"/>
    </location>
</feature>
<dbReference type="InterPro" id="IPR036691">
    <property type="entry name" value="Endo/exonu/phosph_ase_sf"/>
</dbReference>
<dbReference type="InterPro" id="IPR005135">
    <property type="entry name" value="Endo/exonuclease/phosphatase"/>
</dbReference>
<dbReference type="Proteomes" id="UP000192330">
    <property type="component" value="Unassembled WGS sequence"/>
</dbReference>
<proteinExistence type="predicted"/>
<keyword evidence="4" id="KW-1185">Reference proteome</keyword>
<name>A0A1W2E919_9RHOB</name>
<dbReference type="EMBL" id="FWYD01000024">
    <property type="protein sequence ID" value="SMD05796.1"/>
    <property type="molecule type" value="Genomic_DNA"/>
</dbReference>
<keyword evidence="3" id="KW-0269">Exonuclease</keyword>
<dbReference type="GO" id="GO:0004527">
    <property type="term" value="F:exonuclease activity"/>
    <property type="evidence" value="ECO:0007669"/>
    <property type="project" value="UniProtKB-KW"/>
</dbReference>
<dbReference type="SUPFAM" id="SSF56219">
    <property type="entry name" value="DNase I-like"/>
    <property type="match status" value="1"/>
</dbReference>
<sequence>MKMLRGILKWLMVVLFAAIVAVAFQLYRNSGDKALPNAPLAGLRIATYNVHYIVMGQETGPWSRGDWDRRRGPLDLAFKEMDADVVAFQEMESFTRGGVSRDNLALDWLLECNPAFAAAAIGDPVEFPSTQPIFYKTERLEMLEQGWFFFSDTPDTIYSRTFNGSYPAYASWARFRERRSQTEFRVVNVHTDYGSRSNRLRSIDLVAARVASWLVAKETVMVVGDLNARRGDRGVKILENAGFTFAPVEGATYHFNRGINLFGAIDHVAWAGDLVLARPPVVLRHRFDGEWPTDHYPVVVDFLLPQRPRQEAE</sequence>
<dbReference type="STRING" id="1387277.SAMN06295998_12413"/>
<evidence type="ECO:0000259" key="2">
    <source>
        <dbReference type="Pfam" id="PF03372"/>
    </source>
</evidence>